<dbReference type="PANTHER" id="PTHR32472">
    <property type="entry name" value="DNA REPAIR PROTEIN RADA"/>
    <property type="match status" value="1"/>
</dbReference>
<comment type="domain">
    <text evidence="11">The middle region has homology to RecA with ATPase motifs including the RadA KNRFG motif, while the C-terminus is homologous to Lon protease.</text>
</comment>
<keyword evidence="6 13" id="KW-0862">Zinc</keyword>
<dbReference type="InterPro" id="IPR020588">
    <property type="entry name" value="RecA_ATP-bd"/>
</dbReference>
<feature type="binding site" evidence="11">
    <location>
        <begin position="157"/>
        <end position="164"/>
    </location>
    <ligand>
        <name>ATP</name>
        <dbReference type="ChEBI" id="CHEBI:30616"/>
    </ligand>
</feature>
<name>A0ABQ3UPG6_9CHLR</name>
<evidence type="ECO:0000256" key="2">
    <source>
        <dbReference type="ARBA" id="ARBA00022741"/>
    </source>
</evidence>
<evidence type="ECO:0000256" key="1">
    <source>
        <dbReference type="ARBA" id="ARBA00022723"/>
    </source>
</evidence>
<evidence type="ECO:0000256" key="7">
    <source>
        <dbReference type="ARBA" id="ARBA00022840"/>
    </source>
</evidence>
<keyword evidence="5" id="KW-0378">Hydrolase</keyword>
<dbReference type="InterPro" id="IPR041166">
    <property type="entry name" value="Rubredoxin_2"/>
</dbReference>
<evidence type="ECO:0000259" key="14">
    <source>
        <dbReference type="PROSITE" id="PS50162"/>
    </source>
</evidence>
<feature type="region of interest" description="Lon-protease-like" evidence="11">
    <location>
        <begin position="413"/>
        <end position="525"/>
    </location>
</feature>
<dbReference type="InterPro" id="IPR014721">
    <property type="entry name" value="Ribsml_uS5_D2-typ_fold_subgr"/>
</dbReference>
<evidence type="ECO:0000256" key="4">
    <source>
        <dbReference type="ARBA" id="ARBA00022771"/>
    </source>
</evidence>
<comment type="caution">
    <text evidence="15">The sequence shown here is derived from an EMBL/GenBank/DDBJ whole genome shotgun (WGS) entry which is preliminary data.</text>
</comment>
<comment type="similarity">
    <text evidence="11 13">Belongs to the RecA family. RadA subfamily.</text>
</comment>
<dbReference type="PANTHER" id="PTHR32472:SF10">
    <property type="entry name" value="DNA REPAIR PROTEIN RADA-LIKE PROTEIN"/>
    <property type="match status" value="1"/>
</dbReference>
<evidence type="ECO:0000256" key="11">
    <source>
        <dbReference type="HAMAP-Rule" id="MF_01498"/>
    </source>
</evidence>
<keyword evidence="10 11" id="KW-0234">DNA repair</keyword>
<keyword evidence="1 11" id="KW-0479">Metal-binding</keyword>
<keyword evidence="7 11" id="KW-0067">ATP-binding</keyword>
<feature type="short sequence motif" description="RadA KNRFG motif" evidence="11">
    <location>
        <begin position="314"/>
        <end position="318"/>
    </location>
</feature>
<sequence length="525" mass="56177">MGHVVACPTFLLVDVRLRLVPLAFRELDKSLCLTILQAALVFSLAYNIQSVNMAKVRTKYVCQQCGGEQNKWMGKCPDCGAWNTLEEVAEASPSQNATQQRRQALLTHAPLTQGTNVPVVLPEIQPLSQPRISVGYPEMDRVLGSGLVPGSVILIGGEPGIGKSTLLLQVSGAIAQQVGPVLYVSGEESVEQVKMRAERLEIAGERLYLLASIELDTITEAVHRLKPSLLIVDSIQTLIASHLTAAPGSISQVRECTLQLMQLAKSSHVPVFIIGHVTKEGTVAGPKALEHIADAVLYLEGERYHSYRLLRGVKNRFGATHEVGVFEMQGEGMVEVSNPSAVFLADRDADATGSAIVVSMEGTRPLLVEVQALVTPSNFGNARCTTNGIDHNRLLMLLAVLTKRVGLAVGSHDVYANVIGGFNLEEPSIDLGVAAAIASSYREKNVPSDMVLIGEVGLSGELRAVSRLAMRVREAAKLGFKRCIVPSAVGKGARVRAELEEAGLPGDFQVLTASSLAVALEIALH</sequence>
<dbReference type="CDD" id="cd01121">
    <property type="entry name" value="RadA_SMS_N"/>
    <property type="match status" value="1"/>
</dbReference>
<dbReference type="InterPro" id="IPR004504">
    <property type="entry name" value="DNA_repair_RadA"/>
</dbReference>
<gene>
    <name evidence="11 15" type="primary">radA</name>
    <name evidence="15" type="ORF">KSB_30960</name>
</gene>
<evidence type="ECO:0000256" key="10">
    <source>
        <dbReference type="ARBA" id="ARBA00023204"/>
    </source>
</evidence>
<dbReference type="EMBL" id="BNJG01000001">
    <property type="protein sequence ID" value="GHO54621.1"/>
    <property type="molecule type" value="Genomic_DNA"/>
</dbReference>
<evidence type="ECO:0000256" key="13">
    <source>
        <dbReference type="RuleBase" id="RU003555"/>
    </source>
</evidence>
<keyword evidence="8 11" id="KW-0346">Stress response</keyword>
<accession>A0ABQ3UPG6</accession>
<dbReference type="SUPFAM" id="SSF54211">
    <property type="entry name" value="Ribosomal protein S5 domain 2-like"/>
    <property type="match status" value="1"/>
</dbReference>
<dbReference type="InterPro" id="IPR003593">
    <property type="entry name" value="AAA+_ATPase"/>
</dbReference>
<dbReference type="Gene3D" id="3.40.50.300">
    <property type="entry name" value="P-loop containing nucleotide triphosphate hydrolases"/>
    <property type="match status" value="1"/>
</dbReference>
<evidence type="ECO:0000256" key="5">
    <source>
        <dbReference type="ARBA" id="ARBA00022801"/>
    </source>
</evidence>
<organism evidence="15 16">
    <name type="scientific">Ktedonobacter robiniae</name>
    <dbReference type="NCBI Taxonomy" id="2778365"/>
    <lineage>
        <taxon>Bacteria</taxon>
        <taxon>Bacillati</taxon>
        <taxon>Chloroflexota</taxon>
        <taxon>Ktedonobacteria</taxon>
        <taxon>Ktedonobacterales</taxon>
        <taxon>Ktedonobacteraceae</taxon>
        <taxon>Ktedonobacter</taxon>
    </lineage>
</organism>
<comment type="function">
    <text evidence="13">DNA-dependent ATPase involved in processing of recombination intermediates, plays a role in repairing DNA breaks. Stimulates the branch migration of RecA-mediated strand transfer reactions, allowing the 3' invading strand to extend heteroduplex DNA faster. Binds ssDNA in the presence of ADP but not other nucleotides, has ATPase activity that is stimulated by ssDNA and various branched DNA structures, but inhibited by SSB. Does not have RecA's homology-searching function.</text>
</comment>
<dbReference type="Pfam" id="PF18073">
    <property type="entry name" value="Zn_ribbon_LapB"/>
    <property type="match status" value="1"/>
</dbReference>
<dbReference type="Gene3D" id="3.30.230.10">
    <property type="match status" value="1"/>
</dbReference>
<keyword evidence="3 11" id="KW-0227">DNA damage</keyword>
<proteinExistence type="inferred from homology"/>
<dbReference type="Pfam" id="PF13481">
    <property type="entry name" value="AAA_25"/>
    <property type="match status" value="1"/>
</dbReference>
<evidence type="ECO:0000256" key="12">
    <source>
        <dbReference type="NCBIfam" id="TIGR00416"/>
    </source>
</evidence>
<evidence type="ECO:0000256" key="3">
    <source>
        <dbReference type="ARBA" id="ARBA00022763"/>
    </source>
</evidence>
<dbReference type="InterPro" id="IPR027417">
    <property type="entry name" value="P-loop_NTPase"/>
</dbReference>
<dbReference type="SMART" id="SM00382">
    <property type="entry name" value="AAA"/>
    <property type="match status" value="1"/>
</dbReference>
<dbReference type="NCBIfam" id="TIGR00416">
    <property type="entry name" value="sms"/>
    <property type="match status" value="1"/>
</dbReference>
<dbReference type="SUPFAM" id="SSF52540">
    <property type="entry name" value="P-loop containing nucleoside triphosphate hydrolases"/>
    <property type="match status" value="1"/>
</dbReference>
<comment type="function">
    <text evidence="11">Plays a role in repairing double-strand DNA breaks, probably involving stabilizing or processing branched DNA or blocked replication forks.</text>
</comment>
<keyword evidence="16" id="KW-1185">Reference proteome</keyword>
<dbReference type="Pfam" id="PF13541">
    <property type="entry name" value="ChlI"/>
    <property type="match status" value="1"/>
</dbReference>
<evidence type="ECO:0000256" key="8">
    <source>
        <dbReference type="ARBA" id="ARBA00023016"/>
    </source>
</evidence>
<feature type="domain" description="RecA family profile 1" evidence="14">
    <location>
        <begin position="128"/>
        <end position="277"/>
    </location>
</feature>
<keyword evidence="2 11" id="KW-0547">Nucleotide-binding</keyword>
<evidence type="ECO:0000313" key="16">
    <source>
        <dbReference type="Proteomes" id="UP000654345"/>
    </source>
</evidence>
<evidence type="ECO:0000256" key="6">
    <source>
        <dbReference type="ARBA" id="ARBA00022833"/>
    </source>
</evidence>
<keyword evidence="9 11" id="KW-0238">DNA-binding</keyword>
<reference evidence="15 16" key="1">
    <citation type="journal article" date="2021" name="Int. J. Syst. Evol. Microbiol.">
        <title>Reticulibacter mediterranei gen. nov., sp. nov., within the new family Reticulibacteraceae fam. nov., and Ktedonospora formicarum gen. nov., sp. nov., Ktedonobacter robiniae sp. nov., Dictyobacter formicarum sp. nov. and Dictyobacter arantiisoli sp. nov., belonging to the class Ktedonobacteria.</title>
        <authorList>
            <person name="Yabe S."/>
            <person name="Zheng Y."/>
            <person name="Wang C.M."/>
            <person name="Sakai Y."/>
            <person name="Abe K."/>
            <person name="Yokota A."/>
            <person name="Donadio S."/>
            <person name="Cavaletti L."/>
            <person name="Monciardini P."/>
        </authorList>
    </citation>
    <scope>NUCLEOTIDE SEQUENCE [LARGE SCALE GENOMIC DNA]</scope>
    <source>
        <strain evidence="15 16">SOSP1-30</strain>
    </source>
</reference>
<dbReference type="Proteomes" id="UP000654345">
    <property type="component" value="Unassembled WGS sequence"/>
</dbReference>
<dbReference type="HAMAP" id="MF_01498">
    <property type="entry name" value="RadA_bact"/>
    <property type="match status" value="1"/>
</dbReference>
<evidence type="ECO:0000256" key="9">
    <source>
        <dbReference type="ARBA" id="ARBA00023125"/>
    </source>
</evidence>
<protein>
    <recommendedName>
        <fullName evidence="11 12">DNA repair protein RadA</fullName>
    </recommendedName>
</protein>
<dbReference type="PRINTS" id="PR01874">
    <property type="entry name" value="DNAREPAIRADA"/>
</dbReference>
<dbReference type="InterPro" id="IPR020568">
    <property type="entry name" value="Ribosomal_Su5_D2-typ_SF"/>
</dbReference>
<evidence type="ECO:0000313" key="15">
    <source>
        <dbReference type="EMBL" id="GHO54621.1"/>
    </source>
</evidence>
<keyword evidence="4 13" id="KW-0863">Zinc-finger</keyword>
<dbReference type="PROSITE" id="PS50162">
    <property type="entry name" value="RECA_2"/>
    <property type="match status" value="1"/>
</dbReference>